<reference evidence="5" key="1">
    <citation type="submission" date="2022-12" db="EMBL/GenBank/DDBJ databases">
        <title>Draft genome assemblies for two species of Escallonia (Escalloniales).</title>
        <authorList>
            <person name="Chanderbali A."/>
            <person name="Dervinis C."/>
            <person name="Anghel I."/>
            <person name="Soltis D."/>
            <person name="Soltis P."/>
            <person name="Zapata F."/>
        </authorList>
    </citation>
    <scope>NUCLEOTIDE SEQUENCE</scope>
    <source>
        <strain evidence="5">UCBG64.0493</strain>
        <tissue evidence="5">Leaf</tissue>
    </source>
</reference>
<evidence type="ECO:0000256" key="3">
    <source>
        <dbReference type="RuleBase" id="RU003682"/>
    </source>
</evidence>
<dbReference type="Gene3D" id="2.60.120.330">
    <property type="entry name" value="B-lactam Antibiotic, Isopenicillin N Synthase, Chain"/>
    <property type="match status" value="1"/>
</dbReference>
<keyword evidence="6" id="KW-1185">Reference proteome</keyword>
<dbReference type="AlphaFoldDB" id="A0AA89AN99"/>
<proteinExistence type="inferred from homology"/>
<accession>A0AA89AN99</accession>
<dbReference type="InterPro" id="IPR027443">
    <property type="entry name" value="IPNS-like_sf"/>
</dbReference>
<evidence type="ECO:0000313" key="6">
    <source>
        <dbReference type="Proteomes" id="UP001188597"/>
    </source>
</evidence>
<evidence type="ECO:0000313" key="5">
    <source>
        <dbReference type="EMBL" id="KAK3008957.1"/>
    </source>
</evidence>
<comment type="caution">
    <text evidence="5">The sequence shown here is derived from an EMBL/GenBank/DDBJ whole genome shotgun (WGS) entry which is preliminary data.</text>
</comment>
<feature type="non-terminal residue" evidence="5">
    <location>
        <position position="384"/>
    </location>
</feature>
<dbReference type="GO" id="GO:0046872">
    <property type="term" value="F:metal ion binding"/>
    <property type="evidence" value="ECO:0007669"/>
    <property type="project" value="UniProtKB-KW"/>
</dbReference>
<evidence type="ECO:0000256" key="2">
    <source>
        <dbReference type="ARBA" id="ARBA00023004"/>
    </source>
</evidence>
<dbReference type="Proteomes" id="UP001188597">
    <property type="component" value="Unassembled WGS sequence"/>
</dbReference>
<sequence length="384" mass="43822">WSPMALEIEEQHVESLSSRNQRLRVKNFVWHEEEWPAISYNDFSDGDDIPVISLRGVLEAKKDQGFCDELCREMVTASEKWGFFKLVDHGVAVEISENMKARLNEIFDLPMEQKLKGARSTSLPLGYCATNPDYGQNLPWAEILQLLQSPQQVLGFTAKVFGDQHKAYSDAMIAYMDALDELGMTIFEMLAHGLGLREDFFTKNFEEKEATMIRINRYPPCPLPEKCLGLGSHSDPHTLTILLQDEVGGLQVLKDDNTWVGIRPVPNSFVINIGDTLEVISLSLTHSLTHSLMYYLPFYHAWTNGRLKSVVHRAVVNKKKNRLSVAYFMSPTATATIDCPPQLMDPKTNPRRFVPFTWGDFRRELLIQKRVLGKTAFNRFLISH</sequence>
<keyword evidence="2 3" id="KW-0408">Iron</keyword>
<organism evidence="5 6">
    <name type="scientific">Escallonia herrerae</name>
    <dbReference type="NCBI Taxonomy" id="1293975"/>
    <lineage>
        <taxon>Eukaryota</taxon>
        <taxon>Viridiplantae</taxon>
        <taxon>Streptophyta</taxon>
        <taxon>Embryophyta</taxon>
        <taxon>Tracheophyta</taxon>
        <taxon>Spermatophyta</taxon>
        <taxon>Magnoliopsida</taxon>
        <taxon>eudicotyledons</taxon>
        <taxon>Gunneridae</taxon>
        <taxon>Pentapetalae</taxon>
        <taxon>asterids</taxon>
        <taxon>campanulids</taxon>
        <taxon>Escalloniales</taxon>
        <taxon>Escalloniaceae</taxon>
        <taxon>Escallonia</taxon>
    </lineage>
</organism>
<dbReference type="PANTHER" id="PTHR47990">
    <property type="entry name" value="2-OXOGLUTARATE (2OG) AND FE(II)-DEPENDENT OXYGENASE SUPERFAMILY PROTEIN-RELATED"/>
    <property type="match status" value="1"/>
</dbReference>
<dbReference type="SUPFAM" id="SSF51197">
    <property type="entry name" value="Clavaminate synthase-like"/>
    <property type="match status" value="2"/>
</dbReference>
<dbReference type="GO" id="GO:0016705">
    <property type="term" value="F:oxidoreductase activity, acting on paired donors, with incorporation or reduction of molecular oxygen"/>
    <property type="evidence" value="ECO:0007669"/>
    <property type="project" value="UniProtKB-ARBA"/>
</dbReference>
<dbReference type="PROSITE" id="PS51471">
    <property type="entry name" value="FE2OG_OXY"/>
    <property type="match status" value="1"/>
</dbReference>
<dbReference type="Pfam" id="PF14226">
    <property type="entry name" value="DIOX_N"/>
    <property type="match status" value="1"/>
</dbReference>
<evidence type="ECO:0000256" key="1">
    <source>
        <dbReference type="ARBA" id="ARBA00022723"/>
    </source>
</evidence>
<gene>
    <name evidence="5" type="ORF">RJ639_014040</name>
</gene>
<protein>
    <recommendedName>
        <fullName evidence="4">Fe2OG dioxygenase domain-containing protein</fullName>
    </recommendedName>
</protein>
<evidence type="ECO:0000259" key="4">
    <source>
        <dbReference type="PROSITE" id="PS51471"/>
    </source>
</evidence>
<comment type="similarity">
    <text evidence="3">Belongs to the iron/ascorbate-dependent oxidoreductase family.</text>
</comment>
<feature type="domain" description="Fe2OG dioxygenase" evidence="4">
    <location>
        <begin position="209"/>
        <end position="331"/>
    </location>
</feature>
<dbReference type="InterPro" id="IPR050231">
    <property type="entry name" value="Iron_ascorbate_oxido_reductase"/>
</dbReference>
<dbReference type="InterPro" id="IPR026992">
    <property type="entry name" value="DIOX_N"/>
</dbReference>
<dbReference type="InterPro" id="IPR005123">
    <property type="entry name" value="Oxoglu/Fe-dep_dioxygenase_dom"/>
</dbReference>
<keyword evidence="1 3" id="KW-0479">Metal-binding</keyword>
<keyword evidence="3" id="KW-0560">Oxidoreductase</keyword>
<dbReference type="Pfam" id="PF03171">
    <property type="entry name" value="2OG-FeII_Oxy"/>
    <property type="match status" value="1"/>
</dbReference>
<name>A0AA89AN99_9ASTE</name>
<dbReference type="InterPro" id="IPR044861">
    <property type="entry name" value="IPNS-like_FE2OG_OXY"/>
</dbReference>
<dbReference type="EMBL" id="JAVXUP010001698">
    <property type="protein sequence ID" value="KAK3008957.1"/>
    <property type="molecule type" value="Genomic_DNA"/>
</dbReference>